<dbReference type="PANTHER" id="PTHR13183:SF0">
    <property type="entry name" value="AXONEMAL DYNEIN LIGHT INTERMEDIATE POLYPEPTIDE 1"/>
    <property type="match status" value="1"/>
</dbReference>
<evidence type="ECO:0000256" key="3">
    <source>
        <dbReference type="ARBA" id="ARBA00023175"/>
    </source>
</evidence>
<evidence type="ECO:0000256" key="5">
    <source>
        <dbReference type="SAM" id="Coils"/>
    </source>
</evidence>
<comment type="similarity">
    <text evidence="4">Belongs to the inner dynein arm light chain family.</text>
</comment>
<organism evidence="6">
    <name type="scientific">Trepomonas sp. PC1</name>
    <dbReference type="NCBI Taxonomy" id="1076344"/>
    <lineage>
        <taxon>Eukaryota</taxon>
        <taxon>Metamonada</taxon>
        <taxon>Diplomonadida</taxon>
        <taxon>Hexamitidae</taxon>
        <taxon>Hexamitinae</taxon>
        <taxon>Trepomonas</taxon>
    </lineage>
</organism>
<dbReference type="GO" id="GO:0030286">
    <property type="term" value="C:dynein complex"/>
    <property type="evidence" value="ECO:0007669"/>
    <property type="project" value="UniProtKB-KW"/>
</dbReference>
<dbReference type="GO" id="GO:0005930">
    <property type="term" value="C:axoneme"/>
    <property type="evidence" value="ECO:0007669"/>
    <property type="project" value="TreeGrafter"/>
</dbReference>
<dbReference type="GO" id="GO:0045504">
    <property type="term" value="F:dynein heavy chain binding"/>
    <property type="evidence" value="ECO:0007669"/>
    <property type="project" value="TreeGrafter"/>
</dbReference>
<keyword evidence="2 5" id="KW-0175">Coiled coil</keyword>
<dbReference type="Pfam" id="PF10211">
    <property type="entry name" value="Ax_dynein_light"/>
    <property type="match status" value="1"/>
</dbReference>
<keyword evidence="1" id="KW-0243">Dynein</keyword>
<evidence type="ECO:0000256" key="1">
    <source>
        <dbReference type="ARBA" id="ARBA00023017"/>
    </source>
</evidence>
<feature type="coiled-coil region" evidence="5">
    <location>
        <begin position="122"/>
        <end position="199"/>
    </location>
</feature>
<feature type="non-terminal residue" evidence="6">
    <location>
        <position position="1"/>
    </location>
</feature>
<gene>
    <name evidence="6" type="ORF">TPC1_17764</name>
</gene>
<evidence type="ECO:0000313" key="6">
    <source>
        <dbReference type="EMBL" id="JAP90823.1"/>
    </source>
</evidence>
<reference evidence="6" key="1">
    <citation type="submission" date="2015-07" db="EMBL/GenBank/DDBJ databases">
        <title>Adaptation to a free-living lifestyle via gene acquisitions in the diplomonad Trepomonas sp. PC1.</title>
        <authorList>
            <person name="Xu F."/>
            <person name="Jerlstrom-Hultqvist J."/>
            <person name="Kolisko M."/>
            <person name="Simpson A.G.B."/>
            <person name="Roger A.J."/>
            <person name="Svard S.G."/>
            <person name="Andersson J.O."/>
        </authorList>
    </citation>
    <scope>NUCLEOTIDE SEQUENCE</scope>
    <source>
        <strain evidence="6">PC1</strain>
    </source>
</reference>
<proteinExistence type="inferred from homology"/>
<accession>A0A146K1Q7</accession>
<sequence>KDETLIQYQPVQTNSSNIPQTTINQLIPPITTEAGVQYVSTSLTNRTDVVNLEQKLQTLLRRKQARTTYLCPIRYDLNIQCFNELIRQIYFQQQETGILLARVRDQMQKTVAVYQSLYLDALLNQQLDEERCKNELNQKEEEINKLEDENELLKRELAEVQAKLTQVERVEGEARVQNQKKHDQEYIFLKKQKENLQSQWD</sequence>
<name>A0A146K1Q7_9EUKA</name>
<feature type="non-terminal residue" evidence="6">
    <location>
        <position position="201"/>
    </location>
</feature>
<dbReference type="PANTHER" id="PTHR13183">
    <property type="entry name" value="AXONEMAL INNER ARM DYNEIN LIGHT CHAIN 28"/>
    <property type="match status" value="1"/>
</dbReference>
<keyword evidence="3" id="KW-0505">Motor protein</keyword>
<protein>
    <submittedName>
        <fullName evidence="6">Axonemal dynein ligt chain</fullName>
    </submittedName>
</protein>
<dbReference type="AlphaFoldDB" id="A0A146K1Q7"/>
<evidence type="ECO:0000256" key="2">
    <source>
        <dbReference type="ARBA" id="ARBA00023054"/>
    </source>
</evidence>
<evidence type="ECO:0000256" key="4">
    <source>
        <dbReference type="ARBA" id="ARBA00038114"/>
    </source>
</evidence>
<dbReference type="InterPro" id="IPR019347">
    <property type="entry name" value="Axonemal_dynein_light_chain"/>
</dbReference>
<dbReference type="EMBL" id="GDID01005783">
    <property type="protein sequence ID" value="JAP90823.1"/>
    <property type="molecule type" value="Transcribed_RNA"/>
</dbReference>